<gene>
    <name evidence="7 9" type="primary">hemH</name>
    <name evidence="9" type="ORF">GCM10007860_02980</name>
</gene>
<dbReference type="PANTHER" id="PTHR11108">
    <property type="entry name" value="FERROCHELATASE"/>
    <property type="match status" value="1"/>
</dbReference>
<comment type="subcellular location">
    <subcellularLocation>
        <location evidence="7 8">Cytoplasm</location>
    </subcellularLocation>
</comment>
<comment type="function">
    <text evidence="7 8">Catalyzes the ferrous insertion into protoporphyrin IX.</text>
</comment>
<comment type="pathway">
    <text evidence="7 8">Porphyrin-containing compound metabolism; protoheme biosynthesis; protoheme from protoporphyrin-IX: step 1/1.</text>
</comment>
<protein>
    <recommendedName>
        <fullName evidence="7 8">Ferrochelatase</fullName>
        <ecNumber evidence="7 8">4.98.1.1</ecNumber>
    </recommendedName>
    <alternativeName>
        <fullName evidence="7">Heme synthase</fullName>
    </alternativeName>
    <alternativeName>
        <fullName evidence="7">Protoheme ferro-lyase</fullName>
    </alternativeName>
</protein>
<keyword evidence="10" id="KW-1185">Reference proteome</keyword>
<dbReference type="InterPro" id="IPR033644">
    <property type="entry name" value="Ferrochelatase_C"/>
</dbReference>
<keyword evidence="2 7" id="KW-0408">Iron</keyword>
<organism evidence="9 10">
    <name type="scientific">Chitiniphilus shinanonensis</name>
    <dbReference type="NCBI Taxonomy" id="553088"/>
    <lineage>
        <taxon>Bacteria</taxon>
        <taxon>Pseudomonadati</taxon>
        <taxon>Pseudomonadota</taxon>
        <taxon>Betaproteobacteria</taxon>
        <taxon>Neisseriales</taxon>
        <taxon>Chitinibacteraceae</taxon>
        <taxon>Chitiniphilus</taxon>
    </lineage>
</organism>
<comment type="similarity">
    <text evidence="1 7 8">Belongs to the ferrochelatase family.</text>
</comment>
<evidence type="ECO:0000256" key="8">
    <source>
        <dbReference type="RuleBase" id="RU000607"/>
    </source>
</evidence>
<dbReference type="RefSeq" id="WP_018748231.1">
    <property type="nucleotide sequence ID" value="NZ_BSOZ01000002.1"/>
</dbReference>
<comment type="catalytic activity">
    <reaction evidence="6">
        <text>Fe-coproporphyrin III + 2 H(+) = coproporphyrin III + Fe(2+)</text>
        <dbReference type="Rhea" id="RHEA:49572"/>
        <dbReference type="ChEBI" id="CHEBI:15378"/>
        <dbReference type="ChEBI" id="CHEBI:29033"/>
        <dbReference type="ChEBI" id="CHEBI:68438"/>
        <dbReference type="ChEBI" id="CHEBI:131725"/>
        <dbReference type="EC" id="4.99.1.9"/>
    </reaction>
    <physiologicalReaction direction="right-to-left" evidence="6">
        <dbReference type="Rhea" id="RHEA:49574"/>
    </physiologicalReaction>
</comment>
<evidence type="ECO:0000256" key="3">
    <source>
        <dbReference type="ARBA" id="ARBA00023133"/>
    </source>
</evidence>
<evidence type="ECO:0000313" key="10">
    <source>
        <dbReference type="Proteomes" id="UP001156836"/>
    </source>
</evidence>
<dbReference type="PANTHER" id="PTHR11108:SF1">
    <property type="entry name" value="FERROCHELATASE, MITOCHONDRIAL"/>
    <property type="match status" value="1"/>
</dbReference>
<dbReference type="NCBIfam" id="TIGR00109">
    <property type="entry name" value="hemH"/>
    <property type="match status" value="1"/>
</dbReference>
<comment type="catalytic activity">
    <reaction evidence="7 8">
        <text>heme b + 2 H(+) = protoporphyrin IX + Fe(2+)</text>
        <dbReference type="Rhea" id="RHEA:22584"/>
        <dbReference type="ChEBI" id="CHEBI:15378"/>
        <dbReference type="ChEBI" id="CHEBI:29033"/>
        <dbReference type="ChEBI" id="CHEBI:57306"/>
        <dbReference type="ChEBI" id="CHEBI:60344"/>
        <dbReference type="EC" id="4.98.1.1"/>
    </reaction>
</comment>
<dbReference type="Pfam" id="PF00762">
    <property type="entry name" value="Ferrochelatase"/>
    <property type="match status" value="1"/>
</dbReference>
<dbReference type="CDD" id="cd03411">
    <property type="entry name" value="Ferrochelatase_N"/>
    <property type="match status" value="1"/>
</dbReference>
<keyword evidence="3 7" id="KW-0350">Heme biosynthesis</keyword>
<dbReference type="InterPro" id="IPR019772">
    <property type="entry name" value="Ferrochelatase_AS"/>
</dbReference>
<reference evidence="10" key="1">
    <citation type="journal article" date="2019" name="Int. J. Syst. Evol. Microbiol.">
        <title>The Global Catalogue of Microorganisms (GCM) 10K type strain sequencing project: providing services to taxonomists for standard genome sequencing and annotation.</title>
        <authorList>
            <consortium name="The Broad Institute Genomics Platform"/>
            <consortium name="The Broad Institute Genome Sequencing Center for Infectious Disease"/>
            <person name="Wu L."/>
            <person name="Ma J."/>
        </authorList>
    </citation>
    <scope>NUCLEOTIDE SEQUENCE [LARGE SCALE GENOMIC DNA]</scope>
    <source>
        <strain evidence="10">NBRC 104970</strain>
    </source>
</reference>
<dbReference type="HAMAP" id="MF_00323">
    <property type="entry name" value="Ferrochelatase"/>
    <property type="match status" value="1"/>
</dbReference>
<dbReference type="SUPFAM" id="SSF53800">
    <property type="entry name" value="Chelatase"/>
    <property type="match status" value="1"/>
</dbReference>
<dbReference type="EC" id="4.98.1.1" evidence="7 8"/>
<keyword evidence="4 7" id="KW-0456">Lyase</keyword>
<evidence type="ECO:0000256" key="2">
    <source>
        <dbReference type="ARBA" id="ARBA00023004"/>
    </source>
</evidence>
<evidence type="ECO:0000313" key="9">
    <source>
        <dbReference type="EMBL" id="GLS03155.1"/>
    </source>
</evidence>
<dbReference type="Proteomes" id="UP001156836">
    <property type="component" value="Unassembled WGS sequence"/>
</dbReference>
<dbReference type="InterPro" id="IPR001015">
    <property type="entry name" value="Ferrochelatase"/>
</dbReference>
<proteinExistence type="inferred from homology"/>
<name>A0ABQ6BPR1_9NEIS</name>
<comment type="caution">
    <text evidence="9">The sequence shown here is derived from an EMBL/GenBank/DDBJ whole genome shotgun (WGS) entry which is preliminary data.</text>
</comment>
<evidence type="ECO:0000256" key="7">
    <source>
        <dbReference type="HAMAP-Rule" id="MF_00323"/>
    </source>
</evidence>
<feature type="binding site" evidence="7">
    <location>
        <position position="210"/>
    </location>
    <ligand>
        <name>Fe(2+)</name>
        <dbReference type="ChEBI" id="CHEBI:29033"/>
    </ligand>
</feature>
<dbReference type="EMBL" id="BSOZ01000002">
    <property type="protein sequence ID" value="GLS03155.1"/>
    <property type="molecule type" value="Genomic_DNA"/>
</dbReference>
<dbReference type="PROSITE" id="PS00534">
    <property type="entry name" value="FERROCHELATASE"/>
    <property type="match status" value="1"/>
</dbReference>
<keyword evidence="5 7" id="KW-0627">Porphyrin biosynthesis</keyword>
<sequence>MARFIDSPKNRAAGTRIGVLLVNLGTPDAPTAAAVKPYLRQFLSDRRVVELPALLWQPILRGIILLTRPAKSARKYAAVWSKDGSPLRVWTEKQAKLVKGYLGERHAGQVVVAYAMRYGQPSIAQAVAALREHGSDRLLLLPLYPQYSASTTATACDAVFAELARYRDQPALRTVRDFHDHPGYIEALAQRIRQHWMVEGRGDHLVMSFHGIPRFAVDKGDPYQRQCQRTAQLLAQALGLADDRYTVAFQSRFGRAEWLKPYTAETLAGLGRKGVRNVDVVCPGFVSDCLETLEEIALEGKQTFLQAGGSTLRYIPALNDDNRWIHALTALIERELQGWLTADERPAAPSEMPARPAS</sequence>
<evidence type="ECO:0000256" key="1">
    <source>
        <dbReference type="ARBA" id="ARBA00007718"/>
    </source>
</evidence>
<keyword evidence="7" id="KW-0479">Metal-binding</keyword>
<keyword evidence="7 8" id="KW-0963">Cytoplasm</keyword>
<feature type="binding site" evidence="7">
    <location>
        <position position="291"/>
    </location>
    <ligand>
        <name>Fe(2+)</name>
        <dbReference type="ChEBI" id="CHEBI:29033"/>
    </ligand>
</feature>
<evidence type="ECO:0000256" key="4">
    <source>
        <dbReference type="ARBA" id="ARBA00023239"/>
    </source>
</evidence>
<evidence type="ECO:0000256" key="5">
    <source>
        <dbReference type="ARBA" id="ARBA00023244"/>
    </source>
</evidence>
<dbReference type="CDD" id="cd00419">
    <property type="entry name" value="Ferrochelatase_C"/>
    <property type="match status" value="1"/>
</dbReference>
<dbReference type="InterPro" id="IPR033659">
    <property type="entry name" value="Ferrochelatase_N"/>
</dbReference>
<evidence type="ECO:0000256" key="6">
    <source>
        <dbReference type="ARBA" id="ARBA00024536"/>
    </source>
</evidence>
<accession>A0ABQ6BPR1</accession>
<dbReference type="Gene3D" id="3.40.50.1400">
    <property type="match status" value="2"/>
</dbReference>